<dbReference type="Proteomes" id="UP000246278">
    <property type="component" value="Unassembled WGS sequence"/>
</dbReference>
<comment type="caution">
    <text evidence="10">The sequence shown here is derived from an EMBL/GenBank/DDBJ whole genome shotgun (WGS) entry which is preliminary data.</text>
</comment>
<evidence type="ECO:0000256" key="8">
    <source>
        <dbReference type="SAM" id="MobiDB-lite"/>
    </source>
</evidence>
<proteinExistence type="inferred from homology"/>
<evidence type="ECO:0000256" key="1">
    <source>
        <dbReference type="ARBA" id="ARBA00004162"/>
    </source>
</evidence>
<evidence type="ECO:0000256" key="5">
    <source>
        <dbReference type="ARBA" id="ARBA00022989"/>
    </source>
</evidence>
<dbReference type="GO" id="GO:0005886">
    <property type="term" value="C:plasma membrane"/>
    <property type="evidence" value="ECO:0007669"/>
    <property type="project" value="UniProtKB-SubCell"/>
</dbReference>
<sequence>MGSVADNSSRTRSSYPVDGCASPTRRESTILYLPDAILRLGSHKTSWKITMLEFLTPSKKRKWLDLTPMIDVVFLLLIFFMLTSIYAKPMMPVSLPESETSTVQEEPEITLGISSDGSLSLNSQNITIDQLYERLSGLLDRHREKNIRLIADKQIHFGLVINVMDIAKKAGADNIAVVTEKKAAL</sequence>
<gene>
    <name evidence="10" type="ORF">CR164_08910</name>
</gene>
<name>A0A317T4R3_9CHLB</name>
<dbReference type="EMBL" id="PDNZ01000006">
    <property type="protein sequence ID" value="PWW81525.1"/>
    <property type="molecule type" value="Genomic_DNA"/>
</dbReference>
<keyword evidence="7" id="KW-0653">Protein transport</keyword>
<feature type="region of interest" description="Disordered" evidence="8">
    <location>
        <begin position="1"/>
        <end position="21"/>
    </location>
</feature>
<evidence type="ECO:0008006" key="12">
    <source>
        <dbReference type="Google" id="ProtNLM"/>
    </source>
</evidence>
<keyword evidence="6 9" id="KW-0472">Membrane</keyword>
<organism evidence="10 11">
    <name type="scientific">Prosthecochloris marina</name>
    <dbReference type="NCBI Taxonomy" id="2017681"/>
    <lineage>
        <taxon>Bacteria</taxon>
        <taxon>Pseudomonadati</taxon>
        <taxon>Chlorobiota</taxon>
        <taxon>Chlorobiia</taxon>
        <taxon>Chlorobiales</taxon>
        <taxon>Chlorobiaceae</taxon>
        <taxon>Prosthecochloris</taxon>
    </lineage>
</organism>
<dbReference type="OrthoDB" id="9793581at2"/>
<protein>
    <recommendedName>
        <fullName evidence="12">Biopolymer transporter ExbD</fullName>
    </recommendedName>
</protein>
<dbReference type="Gene3D" id="3.30.420.270">
    <property type="match status" value="1"/>
</dbReference>
<comment type="subcellular location">
    <subcellularLocation>
        <location evidence="1">Cell membrane</location>
        <topology evidence="1">Single-pass membrane protein</topology>
    </subcellularLocation>
    <subcellularLocation>
        <location evidence="7">Cell membrane</location>
        <topology evidence="7">Single-pass type II membrane protein</topology>
    </subcellularLocation>
</comment>
<keyword evidence="3" id="KW-1003">Cell membrane</keyword>
<keyword evidence="5 9" id="KW-1133">Transmembrane helix</keyword>
<evidence type="ECO:0000313" key="11">
    <source>
        <dbReference type="Proteomes" id="UP000246278"/>
    </source>
</evidence>
<evidence type="ECO:0000256" key="7">
    <source>
        <dbReference type="RuleBase" id="RU003879"/>
    </source>
</evidence>
<dbReference type="InterPro" id="IPR003400">
    <property type="entry name" value="ExbD"/>
</dbReference>
<evidence type="ECO:0000256" key="6">
    <source>
        <dbReference type="ARBA" id="ARBA00023136"/>
    </source>
</evidence>
<evidence type="ECO:0000256" key="9">
    <source>
        <dbReference type="SAM" id="Phobius"/>
    </source>
</evidence>
<keyword evidence="11" id="KW-1185">Reference proteome</keyword>
<dbReference type="GO" id="GO:0022857">
    <property type="term" value="F:transmembrane transporter activity"/>
    <property type="evidence" value="ECO:0007669"/>
    <property type="project" value="InterPro"/>
</dbReference>
<comment type="similarity">
    <text evidence="2 7">Belongs to the ExbD/TolR family.</text>
</comment>
<dbReference type="AlphaFoldDB" id="A0A317T4R3"/>
<reference evidence="11" key="1">
    <citation type="submission" date="2017-10" db="EMBL/GenBank/DDBJ databases">
        <authorList>
            <person name="Gaisin V.A."/>
            <person name="Rysina M.S."/>
            <person name="Grouzdev D.S."/>
        </authorList>
    </citation>
    <scope>NUCLEOTIDE SEQUENCE [LARGE SCALE GENOMIC DNA]</scope>
    <source>
        <strain evidence="11">V1</strain>
    </source>
</reference>
<keyword evidence="7" id="KW-0813">Transport</keyword>
<dbReference type="Pfam" id="PF02472">
    <property type="entry name" value="ExbD"/>
    <property type="match status" value="1"/>
</dbReference>
<evidence type="ECO:0000256" key="3">
    <source>
        <dbReference type="ARBA" id="ARBA00022475"/>
    </source>
</evidence>
<accession>A0A317T4R3</accession>
<feature type="compositionally biased region" description="Polar residues" evidence="8">
    <location>
        <begin position="1"/>
        <end position="14"/>
    </location>
</feature>
<feature type="transmembrane region" description="Helical" evidence="9">
    <location>
        <begin position="69"/>
        <end position="87"/>
    </location>
</feature>
<keyword evidence="4 7" id="KW-0812">Transmembrane</keyword>
<evidence type="ECO:0000313" key="10">
    <source>
        <dbReference type="EMBL" id="PWW81525.1"/>
    </source>
</evidence>
<evidence type="ECO:0000256" key="2">
    <source>
        <dbReference type="ARBA" id="ARBA00005811"/>
    </source>
</evidence>
<dbReference type="PANTHER" id="PTHR30558">
    <property type="entry name" value="EXBD MEMBRANE COMPONENT OF PMF-DRIVEN MACROMOLECULE IMPORT SYSTEM"/>
    <property type="match status" value="1"/>
</dbReference>
<evidence type="ECO:0000256" key="4">
    <source>
        <dbReference type="ARBA" id="ARBA00022692"/>
    </source>
</evidence>
<dbReference type="GO" id="GO:0015031">
    <property type="term" value="P:protein transport"/>
    <property type="evidence" value="ECO:0007669"/>
    <property type="project" value="UniProtKB-KW"/>
</dbReference>